<evidence type="ECO:0000256" key="5">
    <source>
        <dbReference type="ARBA" id="ARBA00023136"/>
    </source>
</evidence>
<evidence type="ECO:0000256" key="3">
    <source>
        <dbReference type="ARBA" id="ARBA00022692"/>
    </source>
</evidence>
<evidence type="ECO:0000313" key="9">
    <source>
        <dbReference type="Proteomes" id="UP000501060"/>
    </source>
</evidence>
<evidence type="ECO:0000313" key="8">
    <source>
        <dbReference type="EMBL" id="QJG66992.1"/>
    </source>
</evidence>
<keyword evidence="2" id="KW-1003">Cell membrane</keyword>
<proteinExistence type="predicted"/>
<protein>
    <submittedName>
        <fullName evidence="8">YihY/virulence factor BrkB family protein</fullName>
    </submittedName>
</protein>
<feature type="transmembrane region" description="Helical" evidence="7">
    <location>
        <begin position="304"/>
        <end position="332"/>
    </location>
</feature>
<dbReference type="InterPro" id="IPR017039">
    <property type="entry name" value="Virul_fac_BrkB"/>
</dbReference>
<keyword evidence="5 7" id="KW-0472">Membrane</keyword>
<accession>A0A858U3J7</accession>
<feature type="transmembrane region" description="Helical" evidence="7">
    <location>
        <begin position="82"/>
        <end position="104"/>
    </location>
</feature>
<sequence length="344" mass="39562">MQRKPNSGWAKKRRHKTRSRYGKYAHGHSIKFSAGTALIERIIKLFIYGILRIAIPNYIKSSKLKSKNIVNDTYKKLNSPEFAFIPSGFALYLFMSFIPVLAIVSSIGNINDEFGEILRYVQSRIIPGIDKLIPNFLNISNGVKSAELYVAILFVISALWISSSGYAKFVQSNSILYEHNDLGNIIKNRIKGIWIVICLTIILTIGFLIITSFLYFLKTKAGYHIDSWQFKMVFYVTIPFLIMMFLTMSYMLLYHHAPLFKVKYSQVMPGVLISSIPITIFVVSFGFLISLINYEKFGILSSFMYIQFFLMNMSYFTYMGVLINASFFKTFVSSQTISKKTRRI</sequence>
<comment type="subcellular location">
    <subcellularLocation>
        <location evidence="1">Cell membrane</location>
        <topology evidence="1">Multi-pass membrane protein</topology>
    </subcellularLocation>
</comment>
<feature type="transmembrane region" description="Helical" evidence="7">
    <location>
        <begin position="193"/>
        <end position="217"/>
    </location>
</feature>
<dbReference type="AlphaFoldDB" id="A0A858U3J7"/>
<feature type="transmembrane region" description="Helical" evidence="7">
    <location>
        <begin position="267"/>
        <end position="292"/>
    </location>
</feature>
<keyword evidence="3 7" id="KW-0812">Transmembrane</keyword>
<gene>
    <name evidence="8" type="ORF">HGG69_01485</name>
</gene>
<dbReference type="GO" id="GO:0005886">
    <property type="term" value="C:plasma membrane"/>
    <property type="evidence" value="ECO:0007669"/>
    <property type="project" value="UniProtKB-SubCell"/>
</dbReference>
<name>A0A858U3J7_9MOLU</name>
<feature type="transmembrane region" description="Helical" evidence="7">
    <location>
        <begin position="232"/>
        <end position="255"/>
    </location>
</feature>
<keyword evidence="4 7" id="KW-1133">Transmembrane helix</keyword>
<evidence type="ECO:0000256" key="4">
    <source>
        <dbReference type="ARBA" id="ARBA00022989"/>
    </source>
</evidence>
<feature type="transmembrane region" description="Helical" evidence="7">
    <location>
        <begin position="148"/>
        <end position="167"/>
    </location>
</feature>
<evidence type="ECO:0000256" key="1">
    <source>
        <dbReference type="ARBA" id="ARBA00004651"/>
    </source>
</evidence>
<evidence type="ECO:0000256" key="6">
    <source>
        <dbReference type="SAM" id="MobiDB-lite"/>
    </source>
</evidence>
<dbReference type="Pfam" id="PF03631">
    <property type="entry name" value="Virul_fac_BrkB"/>
    <property type="match status" value="1"/>
</dbReference>
<keyword evidence="9" id="KW-1185">Reference proteome</keyword>
<dbReference type="EMBL" id="CP051481">
    <property type="protein sequence ID" value="QJG66992.1"/>
    <property type="molecule type" value="Genomic_DNA"/>
</dbReference>
<evidence type="ECO:0000256" key="7">
    <source>
        <dbReference type="SAM" id="Phobius"/>
    </source>
</evidence>
<dbReference type="RefSeq" id="WP_169605043.1">
    <property type="nucleotide sequence ID" value="NZ_CP051481.1"/>
</dbReference>
<organism evidence="8 9">
    <name type="scientific">Mycoplasma phocoenae</name>
    <dbReference type="NCBI Taxonomy" id="754517"/>
    <lineage>
        <taxon>Bacteria</taxon>
        <taxon>Bacillati</taxon>
        <taxon>Mycoplasmatota</taxon>
        <taxon>Mollicutes</taxon>
        <taxon>Mycoplasmataceae</taxon>
        <taxon>Mycoplasma</taxon>
    </lineage>
</organism>
<feature type="region of interest" description="Disordered" evidence="6">
    <location>
        <begin position="1"/>
        <end position="20"/>
    </location>
</feature>
<reference evidence="8 9" key="1">
    <citation type="submission" date="2020-04" db="EMBL/GenBank/DDBJ databases">
        <title>Novel Mycoplasma species detected in Phocoena phocoena (harbor porpoise) from the USA.</title>
        <authorList>
            <person name="Volokhov D.V."/>
        </authorList>
    </citation>
    <scope>NUCLEOTIDE SEQUENCE [LARGE SCALE GENOMIC DNA]</scope>
    <source>
        <strain evidence="8 9">Phocoena C-264-GEN</strain>
    </source>
</reference>
<dbReference type="KEGG" id="mphe:HGG69_01485"/>
<feature type="compositionally biased region" description="Basic residues" evidence="6">
    <location>
        <begin position="10"/>
        <end position="20"/>
    </location>
</feature>
<evidence type="ECO:0000256" key="2">
    <source>
        <dbReference type="ARBA" id="ARBA00022475"/>
    </source>
</evidence>
<dbReference type="Proteomes" id="UP000501060">
    <property type="component" value="Chromosome"/>
</dbReference>